<sequence>MSKEKDTNHNPSNVVAKLMGLEEFPGEETNLAMERRSIKKDYPQHLYGLHLGSPFNKEMPMLHEFHHASTENVFYKDIYEMWLQKSRRIRSYVRDKKNETQESELEDVVGGKIALIHQKYMDAKRMSSDERLRNSKRFEDAMDVFCSNSVIKLLDEVHCDPASPTETNNISLLKPSNIVDNDNAGMRKKSSGMIMKPENVDENKNSAHSSSESKEVIDEFPVQCTRIVALNPSCGEINELVFPTTPSSRNFQSEPETLCSSILSNVGDESSYKKAEHDDLCAGGNVYSHESVVYKEAKKRISERWTMMASNIKLVQEQKHMKRNSTLGEMLSLSHIKKSEAKFVSSSDSSIDEEINIRCSPKTLPTMSCYVTVSSSDDDVGIGHGSKLVTKSKSVKLSLKGKVMSFLFSMNKKPTKEKSSISQSSVTETSVSSVNSPELLSDDVFQSFNRFEECSVQSVCGSLRKISSDSVSNGKQHGRITPKFGLTVSKTMVPEISSETQDQPSPISVLDTPFEDDNAAHDSLDYMKGGHLGSRVHYPKSNLIDRSPPIESIARTLSWNDSCSEAASSYSFKPMTLYSLNTKIEEQEWLFLVEKLLSASGLDDQIQFNSFNTIWHSLESPLTPSLRDKYAYSFNGKDPLHEAMRRKMRSSQKLVFDCVNATILELTSDYGSEKYFSKNKTHNAAHIVQDGAFSPYLVDHIVAQMKKLIASEMRYVWGDCEDSNRLVVENVVRKEVVGIGWDEVMGLEVDILEREIERELIEELVEDAVANFIGRA</sequence>
<dbReference type="PANTHER" id="PTHR46634:SF8">
    <property type="entry name" value="DUF3741 FAMILY PROTEIN"/>
    <property type="match status" value="1"/>
</dbReference>
<evidence type="ECO:0008006" key="5">
    <source>
        <dbReference type="Google" id="ProtNLM"/>
    </source>
</evidence>
<reference evidence="3 4" key="1">
    <citation type="journal article" date="2017" name="Plant Biotechnol. J.">
        <title>A comprehensive draft genome sequence for lupin (Lupinus angustifolius), an emerging health food: insights into plant-microbe interactions and legume evolution.</title>
        <authorList>
            <person name="Hane J.K."/>
            <person name="Ming Y."/>
            <person name="Kamphuis L.G."/>
            <person name="Nelson M.N."/>
            <person name="Garg G."/>
            <person name="Atkins C.A."/>
            <person name="Bayer P.E."/>
            <person name="Bravo A."/>
            <person name="Bringans S."/>
            <person name="Cannon S."/>
            <person name="Edwards D."/>
            <person name="Foley R."/>
            <person name="Gao L.L."/>
            <person name="Harrison M.J."/>
            <person name="Huang W."/>
            <person name="Hurgobin B."/>
            <person name="Li S."/>
            <person name="Liu C.W."/>
            <person name="McGrath A."/>
            <person name="Morahan G."/>
            <person name="Murray J."/>
            <person name="Weller J."/>
            <person name="Jian J."/>
            <person name="Singh K.B."/>
        </authorList>
    </citation>
    <scope>NUCLEOTIDE SEQUENCE [LARGE SCALE GENOMIC DNA]</scope>
    <source>
        <strain evidence="4">cv. Tanjil</strain>
        <tissue evidence="3">Whole plant</tissue>
    </source>
</reference>
<dbReference type="InterPro" id="IPR025486">
    <property type="entry name" value="DUF4378"/>
</dbReference>
<evidence type="ECO:0000313" key="4">
    <source>
        <dbReference type="Proteomes" id="UP000188354"/>
    </source>
</evidence>
<dbReference type="PANTHER" id="PTHR46634">
    <property type="entry name" value="M REDUCTASE II SUBUNIT GAMMA, PUTATIVE (DUF3741)-RELATED"/>
    <property type="match status" value="1"/>
</dbReference>
<dbReference type="Proteomes" id="UP000188354">
    <property type="component" value="Chromosome LG18"/>
</dbReference>
<dbReference type="STRING" id="3871.A0A1J7GGD1"/>
<feature type="domain" description="DUF3741" evidence="1">
    <location>
        <begin position="118"/>
        <end position="148"/>
    </location>
</feature>
<keyword evidence="4" id="KW-1185">Reference proteome</keyword>
<protein>
    <recommendedName>
        <fullName evidence="5">DUF4378 domain-containing protein</fullName>
    </recommendedName>
</protein>
<evidence type="ECO:0000259" key="2">
    <source>
        <dbReference type="Pfam" id="PF14309"/>
    </source>
</evidence>
<dbReference type="Pfam" id="PF14309">
    <property type="entry name" value="DUF4378"/>
    <property type="match status" value="1"/>
</dbReference>
<evidence type="ECO:0000313" key="3">
    <source>
        <dbReference type="EMBL" id="OIV93441.1"/>
    </source>
</evidence>
<name>A0A1J7GGD1_LUPAN</name>
<evidence type="ECO:0000259" key="1">
    <source>
        <dbReference type="Pfam" id="PF12552"/>
    </source>
</evidence>
<feature type="domain" description="DUF4378" evidence="2">
    <location>
        <begin position="593"/>
        <end position="767"/>
    </location>
</feature>
<dbReference type="Pfam" id="PF12552">
    <property type="entry name" value="DUF3741"/>
    <property type="match status" value="1"/>
</dbReference>
<dbReference type="OrthoDB" id="1932693at2759"/>
<dbReference type="InterPro" id="IPR022212">
    <property type="entry name" value="DUF3741"/>
</dbReference>
<accession>A0A1J7GGD1</accession>
<dbReference type="KEGG" id="lang:109332380"/>
<proteinExistence type="predicted"/>
<gene>
    <name evidence="3" type="ORF">TanjilG_10073</name>
</gene>
<organism evidence="3 4">
    <name type="scientific">Lupinus angustifolius</name>
    <name type="common">Narrow-leaved blue lupine</name>
    <dbReference type="NCBI Taxonomy" id="3871"/>
    <lineage>
        <taxon>Eukaryota</taxon>
        <taxon>Viridiplantae</taxon>
        <taxon>Streptophyta</taxon>
        <taxon>Embryophyta</taxon>
        <taxon>Tracheophyta</taxon>
        <taxon>Spermatophyta</taxon>
        <taxon>Magnoliopsida</taxon>
        <taxon>eudicotyledons</taxon>
        <taxon>Gunneridae</taxon>
        <taxon>Pentapetalae</taxon>
        <taxon>rosids</taxon>
        <taxon>fabids</taxon>
        <taxon>Fabales</taxon>
        <taxon>Fabaceae</taxon>
        <taxon>Papilionoideae</taxon>
        <taxon>50 kb inversion clade</taxon>
        <taxon>genistoids sensu lato</taxon>
        <taxon>core genistoids</taxon>
        <taxon>Genisteae</taxon>
        <taxon>Lupinus</taxon>
    </lineage>
</organism>
<dbReference type="Gramene" id="OIV93441">
    <property type="protein sequence ID" value="OIV93441"/>
    <property type="gene ID" value="TanjilG_10073"/>
</dbReference>
<dbReference type="EMBL" id="CM007378">
    <property type="protein sequence ID" value="OIV93441.1"/>
    <property type="molecule type" value="Genomic_DNA"/>
</dbReference>
<dbReference type="AlphaFoldDB" id="A0A1J7GGD1"/>
<dbReference type="OMA" id="ERWTMMA"/>